<feature type="transmembrane region" description="Helical" evidence="7">
    <location>
        <begin position="345"/>
        <end position="363"/>
    </location>
</feature>
<evidence type="ECO:0000259" key="8">
    <source>
        <dbReference type="PROSITE" id="PS50855"/>
    </source>
</evidence>
<feature type="transmembrane region" description="Helical" evidence="7">
    <location>
        <begin position="452"/>
        <end position="475"/>
    </location>
</feature>
<accession>W4LGB5</accession>
<evidence type="ECO:0000256" key="6">
    <source>
        <dbReference type="RuleBase" id="RU000370"/>
    </source>
</evidence>
<evidence type="ECO:0000256" key="1">
    <source>
        <dbReference type="ARBA" id="ARBA00004141"/>
    </source>
</evidence>
<keyword evidence="6" id="KW-0408">Iron</keyword>
<feature type="transmembrane region" description="Helical" evidence="7">
    <location>
        <begin position="149"/>
        <end position="171"/>
    </location>
</feature>
<dbReference type="PANTHER" id="PTHR10422:SF18">
    <property type="entry name" value="CYTOCHROME C OXIDASE SUBUNIT 1"/>
    <property type="match status" value="1"/>
</dbReference>
<dbReference type="GO" id="GO:0016020">
    <property type="term" value="C:membrane"/>
    <property type="evidence" value="ECO:0007669"/>
    <property type="project" value="UniProtKB-SubCell"/>
</dbReference>
<dbReference type="PROSITE" id="PS00077">
    <property type="entry name" value="COX1_CUB"/>
    <property type="match status" value="1"/>
</dbReference>
<keyword evidence="4 7" id="KW-1133">Transmembrane helix</keyword>
<feature type="transmembrane region" description="Helical" evidence="7">
    <location>
        <begin position="416"/>
        <end position="440"/>
    </location>
</feature>
<dbReference type="Gene3D" id="1.20.210.10">
    <property type="entry name" value="Cytochrome c oxidase-like, subunit I domain"/>
    <property type="match status" value="1"/>
</dbReference>
<evidence type="ECO:0000256" key="5">
    <source>
        <dbReference type="ARBA" id="ARBA00023136"/>
    </source>
</evidence>
<dbReference type="HOGENOM" id="CLU_011899_7_3_7"/>
<evidence type="ECO:0000256" key="7">
    <source>
        <dbReference type="SAM" id="Phobius"/>
    </source>
</evidence>
<keyword evidence="6" id="KW-0813">Transport</keyword>
<feature type="transmembrane region" description="Helical" evidence="7">
    <location>
        <begin position="384"/>
        <end position="404"/>
    </location>
</feature>
<evidence type="ECO:0000256" key="3">
    <source>
        <dbReference type="ARBA" id="ARBA00022692"/>
    </source>
</evidence>
<dbReference type="Pfam" id="PF00115">
    <property type="entry name" value="COX1"/>
    <property type="match status" value="1"/>
</dbReference>
<dbReference type="InterPro" id="IPR036927">
    <property type="entry name" value="Cyt_c_oxase-like_su1_sf"/>
</dbReference>
<feature type="transmembrane region" description="Helical" evidence="7">
    <location>
        <begin position="502"/>
        <end position="527"/>
    </location>
</feature>
<dbReference type="PANTHER" id="PTHR10422">
    <property type="entry name" value="CYTOCHROME C OXIDASE SUBUNIT 1"/>
    <property type="match status" value="1"/>
</dbReference>
<evidence type="ECO:0000256" key="2">
    <source>
        <dbReference type="ARBA" id="ARBA00022660"/>
    </source>
</evidence>
<dbReference type="SUPFAM" id="SSF81442">
    <property type="entry name" value="Cytochrome c oxidase subunit I-like"/>
    <property type="match status" value="1"/>
</dbReference>
<feature type="transmembrane region" description="Helical" evidence="7">
    <location>
        <begin position="312"/>
        <end position="333"/>
    </location>
</feature>
<feature type="transmembrane region" description="Helical" evidence="7">
    <location>
        <begin position="276"/>
        <end position="300"/>
    </location>
</feature>
<feature type="domain" description="Cytochrome oxidase subunit I profile" evidence="8">
    <location>
        <begin position="18"/>
        <end position="561"/>
    </location>
</feature>
<comment type="subcellular location">
    <subcellularLocation>
        <location evidence="1">Membrane</location>
        <topology evidence="1">Multi-pass membrane protein</topology>
    </subcellularLocation>
</comment>
<dbReference type="GO" id="GO:0009060">
    <property type="term" value="P:aerobic respiration"/>
    <property type="evidence" value="ECO:0007669"/>
    <property type="project" value="InterPro"/>
</dbReference>
<dbReference type="GO" id="GO:0015990">
    <property type="term" value="P:electron transport coupled proton transport"/>
    <property type="evidence" value="ECO:0007669"/>
    <property type="project" value="TreeGrafter"/>
</dbReference>
<sequence>MSEAAAAHAHAEHHKQGFVATYIFSFDHKMIGRQFLFSGLFMLIVGGLLAMMVRWQLGYPEQPLPFTGGLSDDFWDGESWFAAAAPYGVITSEFYNTLFTMHATIMIFFVVMPVMVGAFGNFLIPISIGADDMAFPTLNMLSFWTSVPAMLLMLLSFVVPGGAAGGGWTSYAPLAAVPDYAGVDGPWGVNLWLISLFILGFSSLMGSINYITTIINMRAPGMTWDRLPLMIWSLFIVAILLLLALPVLTSGLAMMFFDRMMGTHFFLPEGGGEPLLWQHIFWFFGHPEVYILVLPAMGVTSEILPVFCRKPIFGYRAMVLSMVAIAFLSWVVWGHHMFQSGMNPALGTAFTLTTMCIAIPSAIKTFNWLGTLWGGSIRLTSPMLFSLGFVFLFLIGGLSGVFMGSMAVDVFIHDTYYIVAHIHYVVAGIIFGVFAGLYYWFPKMFGRMMSEFWGKVHFWLTFIFFNLTFFPMHFLGVGGHMRRIYNPNQYEFLEHFAGMNEFITVSALILGACQIFFLLNFVLSLFFGRRAERNPWQANTLEWVAPSPPPHGNFETTPTVYHGAYEYSSPLVEEDYLPQTRYVEGAVGMAGGGH</sequence>
<evidence type="ECO:0000313" key="10">
    <source>
        <dbReference type="Proteomes" id="UP000019141"/>
    </source>
</evidence>
<feature type="transmembrane region" description="Helical" evidence="7">
    <location>
        <begin position="191"/>
        <end position="217"/>
    </location>
</feature>
<keyword evidence="10" id="KW-1185">Reference proteome</keyword>
<protein>
    <submittedName>
        <fullName evidence="9">Cytochrome C oxidase</fullName>
    </submittedName>
</protein>
<dbReference type="GO" id="GO:0022904">
    <property type="term" value="P:respiratory electron transport chain"/>
    <property type="evidence" value="ECO:0007669"/>
    <property type="project" value="TreeGrafter"/>
</dbReference>
<name>W4LGB5_ENTF1</name>
<organism evidence="9 10">
    <name type="scientific">Entotheonella factor</name>
    <dbReference type="NCBI Taxonomy" id="1429438"/>
    <lineage>
        <taxon>Bacteria</taxon>
        <taxon>Pseudomonadati</taxon>
        <taxon>Nitrospinota/Tectimicrobiota group</taxon>
        <taxon>Candidatus Tectimicrobiota</taxon>
        <taxon>Candidatus Entotheonellia</taxon>
        <taxon>Candidatus Entotheonellales</taxon>
        <taxon>Candidatus Entotheonellaceae</taxon>
        <taxon>Candidatus Entotheonella</taxon>
    </lineage>
</organism>
<dbReference type="EMBL" id="AZHW01000725">
    <property type="protein sequence ID" value="ETW96929.1"/>
    <property type="molecule type" value="Genomic_DNA"/>
</dbReference>
<dbReference type="InterPro" id="IPR000883">
    <property type="entry name" value="Cyt_C_Oxase_1"/>
</dbReference>
<keyword evidence="2 6" id="KW-0679">Respiratory chain</keyword>
<dbReference type="GO" id="GO:0004129">
    <property type="term" value="F:cytochrome-c oxidase activity"/>
    <property type="evidence" value="ECO:0007669"/>
    <property type="project" value="InterPro"/>
</dbReference>
<dbReference type="InterPro" id="IPR023616">
    <property type="entry name" value="Cyt_c_oxase-like_su1_dom"/>
</dbReference>
<comment type="caution">
    <text evidence="9">The sequence shown here is derived from an EMBL/GenBank/DDBJ whole genome shotgun (WGS) entry which is preliminary data.</text>
</comment>
<gene>
    <name evidence="9" type="ORF">ETSY1_24635</name>
</gene>
<keyword evidence="6" id="KW-0249">Electron transport</keyword>
<dbReference type="PROSITE" id="PS50855">
    <property type="entry name" value="COX1"/>
    <property type="match status" value="1"/>
</dbReference>
<comment type="similarity">
    <text evidence="6">Belongs to the heme-copper respiratory oxidase family.</text>
</comment>
<dbReference type="AlphaFoldDB" id="W4LGB5"/>
<dbReference type="PRINTS" id="PR01165">
    <property type="entry name" value="CYCOXIDASEI"/>
</dbReference>
<feature type="transmembrane region" description="Helical" evidence="7">
    <location>
        <begin position="105"/>
        <end position="128"/>
    </location>
</feature>
<proteinExistence type="inferred from homology"/>
<feature type="transmembrane region" description="Helical" evidence="7">
    <location>
        <begin position="35"/>
        <end position="57"/>
    </location>
</feature>
<feature type="transmembrane region" description="Helical" evidence="7">
    <location>
        <begin position="229"/>
        <end position="256"/>
    </location>
</feature>
<keyword evidence="6" id="KW-0479">Metal-binding</keyword>
<dbReference type="InterPro" id="IPR023615">
    <property type="entry name" value="Cyt_c_Oxase_su1_BS"/>
</dbReference>
<dbReference type="PATRIC" id="fig|1429438.4.peg.4723"/>
<keyword evidence="5 7" id="KW-0472">Membrane</keyword>
<keyword evidence="6" id="KW-0349">Heme</keyword>
<evidence type="ECO:0000313" key="9">
    <source>
        <dbReference type="EMBL" id="ETW96929.1"/>
    </source>
</evidence>
<dbReference type="GO" id="GO:0020037">
    <property type="term" value="F:heme binding"/>
    <property type="evidence" value="ECO:0007669"/>
    <property type="project" value="InterPro"/>
</dbReference>
<dbReference type="Proteomes" id="UP000019141">
    <property type="component" value="Unassembled WGS sequence"/>
</dbReference>
<reference evidence="9 10" key="1">
    <citation type="journal article" date="2014" name="Nature">
        <title>An environmental bacterial taxon with a large and distinct metabolic repertoire.</title>
        <authorList>
            <person name="Wilson M.C."/>
            <person name="Mori T."/>
            <person name="Ruckert C."/>
            <person name="Uria A.R."/>
            <person name="Helf M.J."/>
            <person name="Takada K."/>
            <person name="Gernert C."/>
            <person name="Steffens U.A."/>
            <person name="Heycke N."/>
            <person name="Schmitt S."/>
            <person name="Rinke C."/>
            <person name="Helfrich E.J."/>
            <person name="Brachmann A.O."/>
            <person name="Gurgui C."/>
            <person name="Wakimoto T."/>
            <person name="Kracht M."/>
            <person name="Crusemann M."/>
            <person name="Hentschel U."/>
            <person name="Abe I."/>
            <person name="Matsunaga S."/>
            <person name="Kalinowski J."/>
            <person name="Takeyama H."/>
            <person name="Piel J."/>
        </authorList>
    </citation>
    <scope>NUCLEOTIDE SEQUENCE [LARGE SCALE GENOMIC DNA]</scope>
    <source>
        <strain evidence="10">TSY1</strain>
    </source>
</reference>
<evidence type="ECO:0000256" key="4">
    <source>
        <dbReference type="ARBA" id="ARBA00022989"/>
    </source>
</evidence>
<keyword evidence="3 6" id="KW-0812">Transmembrane</keyword>